<reference evidence="2" key="2">
    <citation type="submission" date="2021-12" db="EMBL/GenBank/DDBJ databases">
        <title>Resequencing data analysis of finger millet.</title>
        <authorList>
            <person name="Hatakeyama M."/>
            <person name="Aluri S."/>
            <person name="Balachadran M.T."/>
            <person name="Sivarajan S.R."/>
            <person name="Poveda L."/>
            <person name="Shimizu-Inatsugi R."/>
            <person name="Schlapbach R."/>
            <person name="Sreeman S.M."/>
            <person name="Shimizu K.K."/>
        </authorList>
    </citation>
    <scope>NUCLEOTIDE SEQUENCE</scope>
</reference>
<gene>
    <name evidence="2" type="primary">gb20404</name>
    <name evidence="2" type="ORF">PR202_gb20404</name>
</gene>
<evidence type="ECO:0000256" key="1">
    <source>
        <dbReference type="SAM" id="MobiDB-lite"/>
    </source>
</evidence>
<comment type="caution">
    <text evidence="2">The sequence shown here is derived from an EMBL/GenBank/DDBJ whole genome shotgun (WGS) entry which is preliminary data.</text>
</comment>
<dbReference type="AlphaFoldDB" id="A0AAV5FBB8"/>
<reference evidence="2" key="1">
    <citation type="journal article" date="2018" name="DNA Res.">
        <title>Multiple hybrid de novo genome assembly of finger millet, an orphan allotetraploid crop.</title>
        <authorList>
            <person name="Hatakeyama M."/>
            <person name="Aluri S."/>
            <person name="Balachadran M.T."/>
            <person name="Sivarajan S.R."/>
            <person name="Patrignani A."/>
            <person name="Gruter S."/>
            <person name="Poveda L."/>
            <person name="Shimizu-Inatsugi R."/>
            <person name="Baeten J."/>
            <person name="Francoijs K.J."/>
            <person name="Nataraja K.N."/>
            <person name="Reddy Y.A.N."/>
            <person name="Phadnis S."/>
            <person name="Ravikumar R.L."/>
            <person name="Schlapbach R."/>
            <person name="Sreeman S.M."/>
            <person name="Shimizu K.K."/>
        </authorList>
    </citation>
    <scope>NUCLEOTIDE SEQUENCE</scope>
</reference>
<proteinExistence type="predicted"/>
<evidence type="ECO:0000313" key="3">
    <source>
        <dbReference type="Proteomes" id="UP001054889"/>
    </source>
</evidence>
<accession>A0AAV5FBB8</accession>
<organism evidence="2 3">
    <name type="scientific">Eleusine coracana subsp. coracana</name>
    <dbReference type="NCBI Taxonomy" id="191504"/>
    <lineage>
        <taxon>Eukaryota</taxon>
        <taxon>Viridiplantae</taxon>
        <taxon>Streptophyta</taxon>
        <taxon>Embryophyta</taxon>
        <taxon>Tracheophyta</taxon>
        <taxon>Spermatophyta</taxon>
        <taxon>Magnoliopsida</taxon>
        <taxon>Liliopsida</taxon>
        <taxon>Poales</taxon>
        <taxon>Poaceae</taxon>
        <taxon>PACMAD clade</taxon>
        <taxon>Chloridoideae</taxon>
        <taxon>Cynodonteae</taxon>
        <taxon>Eleusininae</taxon>
        <taxon>Eleusine</taxon>
    </lineage>
</organism>
<sequence length="93" mass="9483">MLPASPPGAPPLLQLHPDPTLPACGDPLDMPPLSASLPTGAPLGGASSPPGELVLLDTEADAPLDTEQGEPELFSELLALLPVPMPDCEEDAR</sequence>
<feature type="region of interest" description="Disordered" evidence="1">
    <location>
        <begin position="1"/>
        <end position="52"/>
    </location>
</feature>
<feature type="compositionally biased region" description="Low complexity" evidence="1">
    <location>
        <begin position="38"/>
        <end position="51"/>
    </location>
</feature>
<evidence type="ECO:0000313" key="2">
    <source>
        <dbReference type="EMBL" id="GJN31942.1"/>
    </source>
</evidence>
<protein>
    <submittedName>
        <fullName evidence="2">Uncharacterized protein</fullName>
    </submittedName>
</protein>
<dbReference type="EMBL" id="BQKI01000083">
    <property type="protein sequence ID" value="GJN31942.1"/>
    <property type="molecule type" value="Genomic_DNA"/>
</dbReference>
<name>A0AAV5FBB8_ELECO</name>
<feature type="compositionally biased region" description="Pro residues" evidence="1">
    <location>
        <begin position="1"/>
        <end position="10"/>
    </location>
</feature>
<dbReference type="Proteomes" id="UP001054889">
    <property type="component" value="Unassembled WGS sequence"/>
</dbReference>
<keyword evidence="3" id="KW-1185">Reference proteome</keyword>